<feature type="repeat" description="RCC1" evidence="3">
    <location>
        <begin position="231"/>
        <end position="313"/>
    </location>
</feature>
<dbReference type="InterPro" id="IPR036770">
    <property type="entry name" value="Ankyrin_rpt-contain_sf"/>
</dbReference>
<feature type="repeat" description="ANK" evidence="2">
    <location>
        <begin position="127"/>
        <end position="150"/>
    </location>
</feature>
<feature type="region of interest" description="Disordered" evidence="4">
    <location>
        <begin position="1489"/>
        <end position="1583"/>
    </location>
</feature>
<feature type="compositionally biased region" description="Low complexity" evidence="4">
    <location>
        <begin position="1132"/>
        <end position="1142"/>
    </location>
</feature>
<feature type="compositionally biased region" description="Low complexity" evidence="4">
    <location>
        <begin position="1319"/>
        <end position="1336"/>
    </location>
</feature>
<dbReference type="Gene3D" id="2.130.10.30">
    <property type="entry name" value="Regulator of chromosome condensation 1/beta-lactamase-inhibitor protein II"/>
    <property type="match status" value="1"/>
</dbReference>
<feature type="compositionally biased region" description="Basic and acidic residues" evidence="4">
    <location>
        <begin position="1153"/>
        <end position="1165"/>
    </location>
</feature>
<feature type="compositionally biased region" description="Low complexity" evidence="4">
    <location>
        <begin position="1539"/>
        <end position="1562"/>
    </location>
</feature>
<dbReference type="PROSITE" id="PS50012">
    <property type="entry name" value="RCC1_3"/>
    <property type="match status" value="3"/>
</dbReference>
<dbReference type="PROSITE" id="PS50097">
    <property type="entry name" value="BTB"/>
    <property type="match status" value="1"/>
</dbReference>
<feature type="compositionally biased region" description="Pro residues" evidence="4">
    <location>
        <begin position="1410"/>
        <end position="1419"/>
    </location>
</feature>
<evidence type="ECO:0000256" key="2">
    <source>
        <dbReference type="PROSITE-ProRule" id="PRU00023"/>
    </source>
</evidence>
<dbReference type="SUPFAM" id="SSF50985">
    <property type="entry name" value="RCC1/BLIP-II"/>
    <property type="match status" value="1"/>
</dbReference>
<reference evidence="6" key="1">
    <citation type="submission" date="2023-06" db="EMBL/GenBank/DDBJ databases">
        <authorList>
            <person name="Noh H."/>
        </authorList>
    </citation>
    <scope>NUCLEOTIDE SEQUENCE</scope>
    <source>
        <strain evidence="6">DUCC20226</strain>
    </source>
</reference>
<dbReference type="Proteomes" id="UP001265746">
    <property type="component" value="Unassembled WGS sequence"/>
</dbReference>
<feature type="repeat" description="RCC1" evidence="3">
    <location>
        <begin position="316"/>
        <end position="368"/>
    </location>
</feature>
<dbReference type="PANTHER" id="PTHR22872:SF2">
    <property type="entry name" value="INHIBITOR OF BRUTON TYROSINE KINASE"/>
    <property type="match status" value="1"/>
</dbReference>
<dbReference type="Pfam" id="PF13637">
    <property type="entry name" value="Ank_4"/>
    <property type="match status" value="1"/>
</dbReference>
<organism evidence="6 7">
    <name type="scientific">Phomopsis amygdali</name>
    <name type="common">Fusicoccum amygdali</name>
    <dbReference type="NCBI Taxonomy" id="1214568"/>
    <lineage>
        <taxon>Eukaryota</taxon>
        <taxon>Fungi</taxon>
        <taxon>Dikarya</taxon>
        <taxon>Ascomycota</taxon>
        <taxon>Pezizomycotina</taxon>
        <taxon>Sordariomycetes</taxon>
        <taxon>Sordariomycetidae</taxon>
        <taxon>Diaporthales</taxon>
        <taxon>Diaporthaceae</taxon>
        <taxon>Diaporthe</taxon>
    </lineage>
</organism>
<feature type="repeat" description="RCC1" evidence="3">
    <location>
        <begin position="369"/>
        <end position="428"/>
    </location>
</feature>
<evidence type="ECO:0000259" key="5">
    <source>
        <dbReference type="PROSITE" id="PS50097"/>
    </source>
</evidence>
<dbReference type="PROSITE" id="PS50088">
    <property type="entry name" value="ANK_REPEAT"/>
    <property type="match status" value="1"/>
</dbReference>
<dbReference type="Pfam" id="PF00651">
    <property type="entry name" value="BTB"/>
    <property type="match status" value="1"/>
</dbReference>
<comment type="caution">
    <text evidence="6">The sequence shown here is derived from an EMBL/GenBank/DDBJ whole genome shotgun (WGS) entry which is preliminary data.</text>
</comment>
<dbReference type="InterPro" id="IPR000210">
    <property type="entry name" value="BTB/POZ_dom"/>
</dbReference>
<dbReference type="InterPro" id="IPR009091">
    <property type="entry name" value="RCC1/BLIP-II"/>
</dbReference>
<keyword evidence="1" id="KW-0677">Repeat</keyword>
<feature type="region of interest" description="Disordered" evidence="4">
    <location>
        <begin position="1120"/>
        <end position="1175"/>
    </location>
</feature>
<feature type="region of interest" description="Disordered" evidence="4">
    <location>
        <begin position="31"/>
        <end position="54"/>
    </location>
</feature>
<dbReference type="InterPro" id="IPR000408">
    <property type="entry name" value="Reg_chr_condens"/>
</dbReference>
<feature type="compositionally biased region" description="Polar residues" evidence="4">
    <location>
        <begin position="1245"/>
        <end position="1268"/>
    </location>
</feature>
<evidence type="ECO:0000256" key="1">
    <source>
        <dbReference type="ARBA" id="ARBA00022737"/>
    </source>
</evidence>
<dbReference type="SMART" id="SM00225">
    <property type="entry name" value="BTB"/>
    <property type="match status" value="1"/>
</dbReference>
<evidence type="ECO:0000256" key="4">
    <source>
        <dbReference type="SAM" id="MobiDB-lite"/>
    </source>
</evidence>
<evidence type="ECO:0000313" key="6">
    <source>
        <dbReference type="EMBL" id="KAK2599391.1"/>
    </source>
</evidence>
<accession>A0AAD9VYC9</accession>
<dbReference type="Gene3D" id="3.30.710.10">
    <property type="entry name" value="Potassium Channel Kv1.1, Chain A"/>
    <property type="match status" value="2"/>
</dbReference>
<feature type="compositionally biased region" description="Basic and acidic residues" evidence="4">
    <location>
        <begin position="1120"/>
        <end position="1131"/>
    </location>
</feature>
<feature type="region of interest" description="Disordered" evidence="4">
    <location>
        <begin position="1285"/>
        <end position="1443"/>
    </location>
</feature>
<gene>
    <name evidence="6" type="ORF">N8I77_011148</name>
</gene>
<evidence type="ECO:0000313" key="7">
    <source>
        <dbReference type="Proteomes" id="UP001265746"/>
    </source>
</evidence>
<dbReference type="Gene3D" id="1.25.40.20">
    <property type="entry name" value="Ankyrin repeat-containing domain"/>
    <property type="match status" value="1"/>
</dbReference>
<feature type="domain" description="BTB" evidence="5">
    <location>
        <begin position="899"/>
        <end position="972"/>
    </location>
</feature>
<feature type="compositionally biased region" description="Basic residues" evidence="4">
    <location>
        <begin position="1520"/>
        <end position="1532"/>
    </location>
</feature>
<feature type="compositionally biased region" description="Basic and acidic residues" evidence="4">
    <location>
        <begin position="1495"/>
        <end position="1519"/>
    </location>
</feature>
<dbReference type="InterPro" id="IPR002110">
    <property type="entry name" value="Ankyrin_rpt"/>
</dbReference>
<name>A0AAD9VYC9_PHOAM</name>
<protein>
    <recommendedName>
        <fullName evidence="5">BTB domain-containing protein</fullName>
    </recommendedName>
</protein>
<dbReference type="PANTHER" id="PTHR22872">
    <property type="entry name" value="BTK-BINDING PROTEIN-RELATED"/>
    <property type="match status" value="1"/>
</dbReference>
<dbReference type="PROSITE" id="PS50297">
    <property type="entry name" value="ANK_REP_REGION"/>
    <property type="match status" value="1"/>
</dbReference>
<dbReference type="InterPro" id="IPR051625">
    <property type="entry name" value="Signaling_Regulatory_Domain"/>
</dbReference>
<dbReference type="Pfam" id="PF13540">
    <property type="entry name" value="RCC1_2"/>
    <property type="match status" value="1"/>
</dbReference>
<keyword evidence="2" id="KW-0040">ANK repeat</keyword>
<dbReference type="CDD" id="cd18186">
    <property type="entry name" value="BTB_POZ_ZBTB_KLHL-like"/>
    <property type="match status" value="1"/>
</dbReference>
<feature type="region of interest" description="Disordered" evidence="4">
    <location>
        <begin position="1207"/>
        <end position="1268"/>
    </location>
</feature>
<proteinExistence type="predicted"/>
<evidence type="ECO:0000256" key="3">
    <source>
        <dbReference type="PROSITE-ProRule" id="PRU00235"/>
    </source>
</evidence>
<sequence>MSHNLLWKAYYNDDVDKFRRLLAPAAYTQSASKSPSVGTGGAASPGAFGTSPRNATKARKASALGFGAGGARSGTVNFGRAEVNSRDYVGLTILLRAASSDSENAIAFVEALLDHPAVDIYVQDPESGWNALHRALYTGNVSIARLLLEKERRDLAGLTVGASVAKVGRLIKTKDHEGNSPFDLYNSTIGERNLKNVDDENHSDNESESEEVVVATDNVANNGLLDLVDGTEVFAFGSNKNLSLGLGDEDDRQFPERVYLERPGHLIQRFYEEYLEKGGAETPGQIPTLTRHKELLVHDVALSKYHSAILTTDPVSNLYICGIGRGGRLGLGDENTRFTYTPVQGSLTNKKVTQIALGQNHTLAVTSEGGLYSWGSNVNSTLGYALPEPPPGEEPMSLMPRQLFGPLKKEVIVGVAASTIHSVAFTNTGSLYCWGRNTGQLALMDADSRSLEVQQTPRKVAASLVNSGSPVTMVSAIDKATTCLLANYTVVVFTSYGYNVVKFPFAEAGFTNHHLGNISMSSRYDAERNRIKYIASGGETIVGVSGRGDLFSMNLTKRVDTELPTSTTNPSKIKGAVSQPICIWSAHKDGVRSVDVGEHGSVIISTQSGAVWRRIIRAKAKDTHVAGSSEVKRKDFKFQRVPAITNIVTVRSSVFGAFAAVRKDSEVMREQVTVGRQTLWDDIAPLNCLRDFRSSDPSPKGKGILKTWDATTLQQKLGPVAYEVLKSPDLELDLQNYLLSWRSGNGASQAALDTVIRSSSLPEVQIPVHSWVLSARSPTLRKALASFRTSGTYTHSDVFVVEKLDEKTAVTFAGLDIISLLNLVVYVYEDRVIPAWNYTRHDPSLAYRYRQIRAEVVRTASNLEMSRLEAAAQKQVDPQRHLDEDLRLALGDSQFFEDADAVVELDGDEMLVHSALLCQRCPFFEGLFFGRSQGMWLASRRAVQEPSERIPVDLKHIDPETFKFVLSYLYSDVGDQMFDDVVADNLDEFSDLVMDVLSVANELMLDRLSQICQQVLSRFINTRNIAHFLNAISPCSITEFKDAGLEYIALQLENMLENNLLADLDQELLLDLDEVVRDNQLARFPFARSGRAALLLHEQYPNLAQDIDEERQRRVREMAFKASQKEDERKLSSSLKGKFGSLEEFQPSSPAMDKSKGKEAARRNEPFSPDLRPKAVQTDLMFDMDEDEGPIESPSIRPERAIDQRRKTELDQLPPLSESFRGQQSRAPRHSPLGSSPAGLGLASPSPTNRSLATSSLKSGSPWASSKMPTAKLDLREIMGETPPVRSALSAGLAAQRAKETAVKPSQAKLSQKERKRQQQLQAEQAAQVAQASSDRAAWEKSSTGIKSPPWKAVSSGPKLPPKDNLADAPKSAPPNTKPLVAAEASAKSIPRRTQSPDTRHSGQSRTPAATPPIRPPPRSTSTSTFSADMSNKPVTPHSKSYIKPAAKSEPIIGLSMADIIDQERRNVESVKEAVAKRSLMEIQQEQAFQEWWEEESRRTQEEEARRSTREKEREEGKSSKGRRGRSGKPRGGRGGGASAPNPSAGAAGAEGEAARQQNQDQGRGGRSNRRGRGRGGVAKTSP</sequence>
<dbReference type="InterPro" id="IPR011333">
    <property type="entry name" value="SKP1/BTB/POZ_sf"/>
</dbReference>
<dbReference type="SUPFAM" id="SSF54695">
    <property type="entry name" value="POZ domain"/>
    <property type="match status" value="1"/>
</dbReference>
<dbReference type="SMART" id="SM00248">
    <property type="entry name" value="ANK"/>
    <property type="match status" value="2"/>
</dbReference>
<dbReference type="EMBL" id="JAUJFL010000007">
    <property type="protein sequence ID" value="KAK2599391.1"/>
    <property type="molecule type" value="Genomic_DNA"/>
</dbReference>
<dbReference type="SUPFAM" id="SSF48403">
    <property type="entry name" value="Ankyrin repeat"/>
    <property type="match status" value="1"/>
</dbReference>
<keyword evidence="7" id="KW-1185">Reference proteome</keyword>